<keyword evidence="3" id="KW-0862">Zinc</keyword>
<proteinExistence type="predicted"/>
<organism evidence="7 8">
    <name type="scientific">Magallana gigas</name>
    <name type="common">Pacific oyster</name>
    <name type="synonym">Crassostrea gigas</name>
    <dbReference type="NCBI Taxonomy" id="29159"/>
    <lineage>
        <taxon>Eukaryota</taxon>
        <taxon>Metazoa</taxon>
        <taxon>Spiralia</taxon>
        <taxon>Lophotrochozoa</taxon>
        <taxon>Mollusca</taxon>
        <taxon>Bivalvia</taxon>
        <taxon>Autobranchia</taxon>
        <taxon>Pteriomorphia</taxon>
        <taxon>Ostreida</taxon>
        <taxon>Ostreoidea</taxon>
        <taxon>Ostreidae</taxon>
        <taxon>Magallana</taxon>
    </lineage>
</organism>
<dbReference type="SUPFAM" id="SSF57850">
    <property type="entry name" value="RING/U-box"/>
    <property type="match status" value="1"/>
</dbReference>
<sequence length="153" mass="17456">MTESVPNPLQSAAAQNILQKGYLPRIVTEAMKRLDADEKESTSASIEDEIEKIKNEKNLREEQLKTPNKDMRNIPIPEDDSELRDKISHMRSLLFCRNCTNQKPIYVIKACGHRMCYSCIESLKSCVHCHSEIRGNKDTMLVKYGNAAMKEIA</sequence>
<dbReference type="Gene3D" id="3.30.40.10">
    <property type="entry name" value="Zinc/RING finger domain, C3HC4 (zinc finger)"/>
    <property type="match status" value="1"/>
</dbReference>
<evidence type="ECO:0000256" key="2">
    <source>
        <dbReference type="ARBA" id="ARBA00022771"/>
    </source>
</evidence>
<name>A0A8W8JNH6_MAGGI</name>
<keyword evidence="2 4" id="KW-0863">Zinc-finger</keyword>
<dbReference type="InterPro" id="IPR013083">
    <property type="entry name" value="Znf_RING/FYVE/PHD"/>
</dbReference>
<evidence type="ECO:0000259" key="6">
    <source>
        <dbReference type="PROSITE" id="PS50089"/>
    </source>
</evidence>
<evidence type="ECO:0000313" key="8">
    <source>
        <dbReference type="Proteomes" id="UP000005408"/>
    </source>
</evidence>
<feature type="compositionally biased region" description="Basic and acidic residues" evidence="5">
    <location>
        <begin position="57"/>
        <end position="72"/>
    </location>
</feature>
<keyword evidence="1" id="KW-0479">Metal-binding</keyword>
<dbReference type="Pfam" id="PF13920">
    <property type="entry name" value="zf-C3HC4_3"/>
    <property type="match status" value="1"/>
</dbReference>
<dbReference type="InterPro" id="IPR001841">
    <property type="entry name" value="Znf_RING"/>
</dbReference>
<protein>
    <recommendedName>
        <fullName evidence="6">RING-type domain-containing protein</fullName>
    </recommendedName>
</protein>
<dbReference type="GO" id="GO:0008270">
    <property type="term" value="F:zinc ion binding"/>
    <property type="evidence" value="ECO:0007669"/>
    <property type="project" value="UniProtKB-KW"/>
</dbReference>
<evidence type="ECO:0000256" key="4">
    <source>
        <dbReference type="PROSITE-ProRule" id="PRU00175"/>
    </source>
</evidence>
<keyword evidence="8" id="KW-1185">Reference proteome</keyword>
<dbReference type="EnsemblMetazoa" id="G19669.1">
    <property type="protein sequence ID" value="G19669.1:cds"/>
    <property type="gene ID" value="G19669"/>
</dbReference>
<reference evidence="7" key="1">
    <citation type="submission" date="2022-08" db="UniProtKB">
        <authorList>
            <consortium name="EnsemblMetazoa"/>
        </authorList>
    </citation>
    <scope>IDENTIFICATION</scope>
    <source>
        <strain evidence="7">05x7-T-G4-1.051#20</strain>
    </source>
</reference>
<feature type="domain" description="RING-type" evidence="6">
    <location>
        <begin position="96"/>
        <end position="130"/>
    </location>
</feature>
<dbReference type="AlphaFoldDB" id="A0A8W8JNH6"/>
<evidence type="ECO:0000256" key="1">
    <source>
        <dbReference type="ARBA" id="ARBA00022723"/>
    </source>
</evidence>
<dbReference type="PROSITE" id="PS50089">
    <property type="entry name" value="ZF_RING_2"/>
    <property type="match status" value="1"/>
</dbReference>
<accession>A0A8W8JNH6</accession>
<feature type="region of interest" description="Disordered" evidence="5">
    <location>
        <begin position="57"/>
        <end position="80"/>
    </location>
</feature>
<dbReference type="Proteomes" id="UP000005408">
    <property type="component" value="Unassembled WGS sequence"/>
</dbReference>
<dbReference type="InterPro" id="IPR017907">
    <property type="entry name" value="Znf_RING_CS"/>
</dbReference>
<dbReference type="PROSITE" id="PS00518">
    <property type="entry name" value="ZF_RING_1"/>
    <property type="match status" value="1"/>
</dbReference>
<evidence type="ECO:0000313" key="7">
    <source>
        <dbReference type="EnsemblMetazoa" id="G19669.1:cds"/>
    </source>
</evidence>
<evidence type="ECO:0000256" key="5">
    <source>
        <dbReference type="SAM" id="MobiDB-lite"/>
    </source>
</evidence>
<evidence type="ECO:0000256" key="3">
    <source>
        <dbReference type="ARBA" id="ARBA00022833"/>
    </source>
</evidence>